<protein>
    <submittedName>
        <fullName evidence="2">Uncharacterized protein</fullName>
    </submittedName>
</protein>
<name>A0ABW2DHI9_9BACT</name>
<comment type="caution">
    <text evidence="2">The sequence shown here is derived from an EMBL/GenBank/DDBJ whole genome shotgun (WGS) entry which is preliminary data.</text>
</comment>
<gene>
    <name evidence="2" type="ORF">ACFQHR_01185</name>
</gene>
<keyword evidence="1" id="KW-0732">Signal</keyword>
<feature type="signal peptide" evidence="1">
    <location>
        <begin position="1"/>
        <end position="25"/>
    </location>
</feature>
<reference evidence="3" key="1">
    <citation type="journal article" date="2019" name="Int. J. Syst. Evol. Microbiol.">
        <title>The Global Catalogue of Microorganisms (GCM) 10K type strain sequencing project: providing services to taxonomists for standard genome sequencing and annotation.</title>
        <authorList>
            <consortium name="The Broad Institute Genomics Platform"/>
            <consortium name="The Broad Institute Genome Sequencing Center for Infectious Disease"/>
            <person name="Wu L."/>
            <person name="Ma J."/>
        </authorList>
    </citation>
    <scope>NUCLEOTIDE SEQUENCE [LARGE SCALE GENOMIC DNA]</scope>
    <source>
        <strain evidence="3">CGMCC 4.7393</strain>
    </source>
</reference>
<evidence type="ECO:0000313" key="2">
    <source>
        <dbReference type="EMBL" id="MFC6996211.1"/>
    </source>
</evidence>
<feature type="chain" id="PRO_5045732324" evidence="1">
    <location>
        <begin position="26"/>
        <end position="482"/>
    </location>
</feature>
<accession>A0ABW2DHI9</accession>
<sequence>MQIAFLRSAYFLVLGVLFLAQTAQAQKIKSAPFKHIQEESGSLYFQPVPHKAFRISDTDFLILSQRSAQEYALERYGSDLKVKWSVTISLFNQETLESFSQNGQTALLITHRALAEQGSQALYGKLIDLATGKELQQKKLVEAPSRSRRLSVTLSDDGSKLATLHSVTRNQELRSIQATIYDGSLIKLKERTYDFATAGQQVAAQVQIDNHGNQFVSILTENSMRLSVRRYNNRDNDIKVMEVMLGGVFSGEKMYVVDTKFQLHQDSSLYAAVLVAEEKTGEYRSLKMVRFDYKANDMRFAEEFKFSPDFTQQLLKSTGAKRLEDIYLSKILISNEGQSLVITEKKYTEGGENSPFHAQELLLFAYNEYLQPTWNSIILKNQVASASEGFASISYSSRLFSNRLQLLTFEKIDGKTDLYHRSIHLLTGGSEPPKPIGLHLASGKQNAYIKDFTTWLDERTIITVARPAKGTSDLRLHRIILK</sequence>
<organism evidence="2 3">
    <name type="scientific">Rufibacter roseus</name>
    <dbReference type="NCBI Taxonomy" id="1567108"/>
    <lineage>
        <taxon>Bacteria</taxon>
        <taxon>Pseudomonadati</taxon>
        <taxon>Bacteroidota</taxon>
        <taxon>Cytophagia</taxon>
        <taxon>Cytophagales</taxon>
        <taxon>Hymenobacteraceae</taxon>
        <taxon>Rufibacter</taxon>
    </lineage>
</organism>
<dbReference type="RefSeq" id="WP_066619750.1">
    <property type="nucleotide sequence ID" value="NZ_JBHSYQ010000003.1"/>
</dbReference>
<dbReference type="Proteomes" id="UP001596405">
    <property type="component" value="Unassembled WGS sequence"/>
</dbReference>
<proteinExistence type="predicted"/>
<keyword evidence="3" id="KW-1185">Reference proteome</keyword>
<evidence type="ECO:0000313" key="3">
    <source>
        <dbReference type="Proteomes" id="UP001596405"/>
    </source>
</evidence>
<evidence type="ECO:0000256" key="1">
    <source>
        <dbReference type="SAM" id="SignalP"/>
    </source>
</evidence>
<dbReference type="EMBL" id="JBHSYQ010000003">
    <property type="protein sequence ID" value="MFC6996211.1"/>
    <property type="molecule type" value="Genomic_DNA"/>
</dbReference>